<organism evidence="10 11">
    <name type="scientific">Halopseudomonas oceani</name>
    <dbReference type="NCBI Taxonomy" id="1708783"/>
    <lineage>
        <taxon>Bacteria</taxon>
        <taxon>Pseudomonadati</taxon>
        <taxon>Pseudomonadota</taxon>
        <taxon>Gammaproteobacteria</taxon>
        <taxon>Pseudomonadales</taxon>
        <taxon>Pseudomonadaceae</taxon>
        <taxon>Halopseudomonas</taxon>
    </lineage>
</organism>
<dbReference type="AlphaFoldDB" id="A0A2P4ETK4"/>
<reference evidence="10 11" key="1">
    <citation type="submission" date="2018-01" db="EMBL/GenBank/DDBJ databases">
        <title>Draft genome of the type strain Pseudomonas oceani DSM 100277 isolated from the deep water in Okinawa trough, northwestern Pacific Ocean.</title>
        <authorList>
            <person name="Gomila M."/>
            <person name="Mulet M."/>
            <person name="Garcia-Valdes E."/>
            <person name="Lalucat J."/>
        </authorList>
    </citation>
    <scope>NUCLEOTIDE SEQUENCE [LARGE SCALE GENOMIC DNA]</scope>
    <source>
        <strain evidence="10 11">DSM 100277</strain>
    </source>
</reference>
<dbReference type="GO" id="GO:0015031">
    <property type="term" value="P:protein transport"/>
    <property type="evidence" value="ECO:0007669"/>
    <property type="project" value="UniProtKB-KW"/>
</dbReference>
<evidence type="ECO:0000256" key="8">
    <source>
        <dbReference type="SAM" id="MobiDB-lite"/>
    </source>
</evidence>
<evidence type="ECO:0000313" key="10">
    <source>
        <dbReference type="EMBL" id="POB02599.1"/>
    </source>
</evidence>
<comment type="subcellular location">
    <subcellularLocation>
        <location evidence="1">Cell membrane</location>
        <topology evidence="1">Single-pass membrane protein</topology>
    </subcellularLocation>
    <subcellularLocation>
        <location evidence="7">Cell membrane</location>
        <topology evidence="7">Single-pass type II membrane protein</topology>
    </subcellularLocation>
</comment>
<dbReference type="Proteomes" id="UP000243451">
    <property type="component" value="Unassembled WGS sequence"/>
</dbReference>
<protein>
    <submittedName>
        <fullName evidence="10">Biopolymer transporter ExbD</fullName>
    </submittedName>
</protein>
<keyword evidence="3" id="KW-1003">Cell membrane</keyword>
<sequence length="152" mass="16601">MPSLRCLPTSPSRRSAAEKSPMQLEAFPGKKRRGISLTPLIDVVFILLLFFMLSSNFMHWRQITLSSAEQSEQTPDKIEVVRVESDAGRVTHAGKSYQLQDLTALSALVAANPEAVFAVEAAPEVKTQTLVSLLDQLHRAGAKKVSMTGVLP</sequence>
<evidence type="ECO:0000313" key="11">
    <source>
        <dbReference type="Proteomes" id="UP000243451"/>
    </source>
</evidence>
<comment type="similarity">
    <text evidence="2 7">Belongs to the ExbD/TolR family.</text>
</comment>
<feature type="transmembrane region" description="Helical" evidence="9">
    <location>
        <begin position="40"/>
        <end position="60"/>
    </location>
</feature>
<evidence type="ECO:0000256" key="9">
    <source>
        <dbReference type="SAM" id="Phobius"/>
    </source>
</evidence>
<dbReference type="PANTHER" id="PTHR30558:SF3">
    <property type="entry name" value="BIOPOLYMER TRANSPORT PROTEIN EXBD-RELATED"/>
    <property type="match status" value="1"/>
</dbReference>
<accession>A0A2P4ETK4</accession>
<keyword evidence="4 7" id="KW-0812">Transmembrane</keyword>
<keyword evidence="11" id="KW-1185">Reference proteome</keyword>
<dbReference type="OrthoDB" id="6904572at2"/>
<dbReference type="GO" id="GO:0022857">
    <property type="term" value="F:transmembrane transporter activity"/>
    <property type="evidence" value="ECO:0007669"/>
    <property type="project" value="InterPro"/>
</dbReference>
<keyword evidence="7" id="KW-0813">Transport</keyword>
<evidence type="ECO:0000256" key="6">
    <source>
        <dbReference type="ARBA" id="ARBA00023136"/>
    </source>
</evidence>
<evidence type="ECO:0000256" key="1">
    <source>
        <dbReference type="ARBA" id="ARBA00004162"/>
    </source>
</evidence>
<feature type="region of interest" description="Disordered" evidence="8">
    <location>
        <begin position="1"/>
        <end position="23"/>
    </location>
</feature>
<dbReference type="InterPro" id="IPR003400">
    <property type="entry name" value="ExbD"/>
</dbReference>
<gene>
    <name evidence="10" type="ORF">C1949_13070</name>
</gene>
<dbReference type="PANTHER" id="PTHR30558">
    <property type="entry name" value="EXBD MEMBRANE COMPONENT OF PMF-DRIVEN MACROMOLECULE IMPORT SYSTEM"/>
    <property type="match status" value="1"/>
</dbReference>
<keyword evidence="7" id="KW-0653">Protein transport</keyword>
<name>A0A2P4ETK4_9GAMM</name>
<dbReference type="Pfam" id="PF02472">
    <property type="entry name" value="ExbD"/>
    <property type="match status" value="1"/>
</dbReference>
<keyword evidence="5 9" id="KW-1133">Transmembrane helix</keyword>
<dbReference type="EMBL" id="PPSK01000012">
    <property type="protein sequence ID" value="POB02599.1"/>
    <property type="molecule type" value="Genomic_DNA"/>
</dbReference>
<keyword evidence="6 9" id="KW-0472">Membrane</keyword>
<evidence type="ECO:0000256" key="7">
    <source>
        <dbReference type="RuleBase" id="RU003879"/>
    </source>
</evidence>
<dbReference type="GO" id="GO:0005886">
    <property type="term" value="C:plasma membrane"/>
    <property type="evidence" value="ECO:0007669"/>
    <property type="project" value="UniProtKB-SubCell"/>
</dbReference>
<evidence type="ECO:0000256" key="4">
    <source>
        <dbReference type="ARBA" id="ARBA00022692"/>
    </source>
</evidence>
<dbReference type="Gene3D" id="3.30.420.270">
    <property type="match status" value="1"/>
</dbReference>
<evidence type="ECO:0000256" key="2">
    <source>
        <dbReference type="ARBA" id="ARBA00005811"/>
    </source>
</evidence>
<comment type="caution">
    <text evidence="10">The sequence shown here is derived from an EMBL/GenBank/DDBJ whole genome shotgun (WGS) entry which is preliminary data.</text>
</comment>
<proteinExistence type="inferred from homology"/>
<evidence type="ECO:0000256" key="3">
    <source>
        <dbReference type="ARBA" id="ARBA00022475"/>
    </source>
</evidence>
<evidence type="ECO:0000256" key="5">
    <source>
        <dbReference type="ARBA" id="ARBA00022989"/>
    </source>
</evidence>